<dbReference type="InterPro" id="IPR011990">
    <property type="entry name" value="TPR-like_helical_dom_sf"/>
</dbReference>
<feature type="repeat" description="PPR" evidence="2">
    <location>
        <begin position="313"/>
        <end position="343"/>
    </location>
</feature>
<dbReference type="HOGENOM" id="CLU_002706_0_1_1"/>
<sequence>MKRFLPDTVVATALVRMYGRCHRVAEAESVFRDIANKSIVSWNVMLSAFARNGCVEDASALFHAIPDGDKNTVSWNALLSAYNYAQGGSNVANAWKVFEEMPLRDVVSWTTLVSVCARNGSVEEAVALFDKMPQRSRVSWNSIVSGLSQNGRGRKALQVFKVMVLEGVEADSVCFASVLGACADMEDLEQGSLVHQEITSTSDGNTLIATAVVNMYGKCGQNGLLDEARDMFEQLPERTLVSWNAMLTAYAQNKHGRQALSLLAAMDSEGVTKPDRVTLITALNACADVGALAQGKELHQAVDEEMSYKHRADVSVATALLNMYGRCGSVEQARRLFEAMPRHDIVSWTAIVSAYARCRQAKVSLELFRAMELEGMLPNEISFVSIVSACSAASLVEDGRTFFRLIYRYAAGPSMEQWACMVELLGRSGQLTKAEEVLENMPLEPDASVWRALVAASRLHNDNERARRAARNAAMLVDPCPPPSPSPSQGVLASIQEALLGRTKDEDALDRKGGVSLDHIPAVEPLLAGPFEFLKRNGARAEGDCHPSHLDSRDTARRSHPGRRV</sequence>
<dbReference type="EMBL" id="GL377688">
    <property type="protein sequence ID" value="EFJ07163.1"/>
    <property type="molecule type" value="Genomic_DNA"/>
</dbReference>
<dbReference type="GO" id="GO:0009451">
    <property type="term" value="P:RNA modification"/>
    <property type="evidence" value="ECO:0000318"/>
    <property type="project" value="GO_Central"/>
</dbReference>
<organism evidence="5">
    <name type="scientific">Selaginella moellendorffii</name>
    <name type="common">Spikemoss</name>
    <dbReference type="NCBI Taxonomy" id="88036"/>
    <lineage>
        <taxon>Eukaryota</taxon>
        <taxon>Viridiplantae</taxon>
        <taxon>Streptophyta</taxon>
        <taxon>Embryophyta</taxon>
        <taxon>Tracheophyta</taxon>
        <taxon>Lycopodiopsida</taxon>
        <taxon>Selaginellales</taxon>
        <taxon>Selaginellaceae</taxon>
        <taxon>Selaginella</taxon>
    </lineage>
</organism>
<dbReference type="KEGG" id="smo:SELMODRAFT_134189"/>
<evidence type="ECO:0000256" key="3">
    <source>
        <dbReference type="SAM" id="MobiDB-lite"/>
    </source>
</evidence>
<feature type="repeat" description="PPR" evidence="2">
    <location>
        <begin position="344"/>
        <end position="378"/>
    </location>
</feature>
<dbReference type="Pfam" id="PF13812">
    <property type="entry name" value="PPR_3"/>
    <property type="match status" value="1"/>
</dbReference>
<evidence type="ECO:0000313" key="5">
    <source>
        <dbReference type="Proteomes" id="UP000001514"/>
    </source>
</evidence>
<dbReference type="Pfam" id="PF13041">
    <property type="entry name" value="PPR_2"/>
    <property type="match status" value="2"/>
</dbReference>
<dbReference type="GO" id="GO:0048731">
    <property type="term" value="P:system development"/>
    <property type="evidence" value="ECO:0007669"/>
    <property type="project" value="UniProtKB-ARBA"/>
</dbReference>
<feature type="compositionally biased region" description="Basic and acidic residues" evidence="3">
    <location>
        <begin position="540"/>
        <end position="557"/>
    </location>
</feature>
<evidence type="ECO:0000313" key="4">
    <source>
        <dbReference type="EMBL" id="EFJ07163.1"/>
    </source>
</evidence>
<dbReference type="Gene3D" id="1.25.40.10">
    <property type="entry name" value="Tetratricopeptide repeat domain"/>
    <property type="match status" value="4"/>
</dbReference>
<dbReference type="STRING" id="88036.D8T871"/>
<dbReference type="FunFam" id="1.25.40.10:FF:000158">
    <property type="entry name" value="pentatricopeptide repeat-containing protein At2g33680"/>
    <property type="match status" value="1"/>
</dbReference>
<dbReference type="OMA" id="HIPAVEP"/>
<evidence type="ECO:0000256" key="2">
    <source>
        <dbReference type="PROSITE-ProRule" id="PRU00708"/>
    </source>
</evidence>
<keyword evidence="1" id="KW-0677">Repeat</keyword>
<dbReference type="PROSITE" id="PS51375">
    <property type="entry name" value="PPR"/>
    <property type="match status" value="5"/>
</dbReference>
<evidence type="ECO:0000256" key="1">
    <source>
        <dbReference type="ARBA" id="ARBA00022737"/>
    </source>
</evidence>
<dbReference type="Gramene" id="EFJ07163">
    <property type="protein sequence ID" value="EFJ07163"/>
    <property type="gene ID" value="SELMODRAFT_134189"/>
</dbReference>
<evidence type="ECO:0008006" key="6">
    <source>
        <dbReference type="Google" id="ProtNLM"/>
    </source>
</evidence>
<protein>
    <recommendedName>
        <fullName evidence="6">Pentacotripeptide-repeat region of PRORP domain-containing protein</fullName>
    </recommendedName>
</protein>
<dbReference type="Proteomes" id="UP000001514">
    <property type="component" value="Unassembled WGS sequence"/>
</dbReference>
<dbReference type="eggNOG" id="KOG4197">
    <property type="taxonomic scope" value="Eukaryota"/>
</dbReference>
<feature type="region of interest" description="Disordered" evidence="3">
    <location>
        <begin position="540"/>
        <end position="565"/>
    </location>
</feature>
<dbReference type="InterPro" id="IPR002885">
    <property type="entry name" value="PPR_rpt"/>
</dbReference>
<feature type="repeat" description="PPR" evidence="2">
    <location>
        <begin position="105"/>
        <end position="139"/>
    </location>
</feature>
<keyword evidence="5" id="KW-1185">Reference proteome</keyword>
<proteinExistence type="predicted"/>
<dbReference type="AlphaFoldDB" id="D8T871"/>
<accession>D8T871</accession>
<reference evidence="4 5" key="1">
    <citation type="journal article" date="2011" name="Science">
        <title>The Selaginella genome identifies genetic changes associated with the evolution of vascular plants.</title>
        <authorList>
            <person name="Banks J.A."/>
            <person name="Nishiyama T."/>
            <person name="Hasebe M."/>
            <person name="Bowman J.L."/>
            <person name="Gribskov M."/>
            <person name="dePamphilis C."/>
            <person name="Albert V.A."/>
            <person name="Aono N."/>
            <person name="Aoyama T."/>
            <person name="Ambrose B.A."/>
            <person name="Ashton N.W."/>
            <person name="Axtell M.J."/>
            <person name="Barker E."/>
            <person name="Barker M.S."/>
            <person name="Bennetzen J.L."/>
            <person name="Bonawitz N.D."/>
            <person name="Chapple C."/>
            <person name="Cheng C."/>
            <person name="Correa L.G."/>
            <person name="Dacre M."/>
            <person name="DeBarry J."/>
            <person name="Dreyer I."/>
            <person name="Elias M."/>
            <person name="Engstrom E.M."/>
            <person name="Estelle M."/>
            <person name="Feng L."/>
            <person name="Finet C."/>
            <person name="Floyd S.K."/>
            <person name="Frommer W.B."/>
            <person name="Fujita T."/>
            <person name="Gramzow L."/>
            <person name="Gutensohn M."/>
            <person name="Harholt J."/>
            <person name="Hattori M."/>
            <person name="Heyl A."/>
            <person name="Hirai T."/>
            <person name="Hiwatashi Y."/>
            <person name="Ishikawa M."/>
            <person name="Iwata M."/>
            <person name="Karol K.G."/>
            <person name="Koehler B."/>
            <person name="Kolukisaoglu U."/>
            <person name="Kubo M."/>
            <person name="Kurata T."/>
            <person name="Lalonde S."/>
            <person name="Li K."/>
            <person name="Li Y."/>
            <person name="Litt A."/>
            <person name="Lyons E."/>
            <person name="Manning G."/>
            <person name="Maruyama T."/>
            <person name="Michael T.P."/>
            <person name="Mikami K."/>
            <person name="Miyazaki S."/>
            <person name="Morinaga S."/>
            <person name="Murata T."/>
            <person name="Mueller-Roeber B."/>
            <person name="Nelson D.R."/>
            <person name="Obara M."/>
            <person name="Oguri Y."/>
            <person name="Olmstead R.G."/>
            <person name="Onodera N."/>
            <person name="Petersen B.L."/>
            <person name="Pils B."/>
            <person name="Prigge M."/>
            <person name="Rensing S.A."/>
            <person name="Riano-Pachon D.M."/>
            <person name="Roberts A.W."/>
            <person name="Sato Y."/>
            <person name="Scheller H.V."/>
            <person name="Schulz B."/>
            <person name="Schulz C."/>
            <person name="Shakirov E.V."/>
            <person name="Shibagaki N."/>
            <person name="Shinohara N."/>
            <person name="Shippen D.E."/>
            <person name="Soerensen I."/>
            <person name="Sotooka R."/>
            <person name="Sugimoto N."/>
            <person name="Sugita M."/>
            <person name="Sumikawa N."/>
            <person name="Tanurdzic M."/>
            <person name="Theissen G."/>
            <person name="Ulvskov P."/>
            <person name="Wakazuki S."/>
            <person name="Weng J.K."/>
            <person name="Willats W.W."/>
            <person name="Wipf D."/>
            <person name="Wolf P.G."/>
            <person name="Yang L."/>
            <person name="Zimmer A.D."/>
            <person name="Zhu Q."/>
            <person name="Mitros T."/>
            <person name="Hellsten U."/>
            <person name="Loque D."/>
            <person name="Otillar R."/>
            <person name="Salamov A."/>
            <person name="Schmutz J."/>
            <person name="Shapiro H."/>
            <person name="Lindquist E."/>
            <person name="Lucas S."/>
            <person name="Rokhsar D."/>
            <person name="Grigoriev I.V."/>
        </authorList>
    </citation>
    <scope>NUCLEOTIDE SEQUENCE [LARGE SCALE GENOMIC DNA]</scope>
</reference>
<dbReference type="Pfam" id="PF01535">
    <property type="entry name" value="PPR"/>
    <property type="match status" value="5"/>
</dbReference>
<dbReference type="NCBIfam" id="TIGR00756">
    <property type="entry name" value="PPR"/>
    <property type="match status" value="6"/>
</dbReference>
<feature type="repeat" description="PPR" evidence="2">
    <location>
        <begin position="239"/>
        <end position="273"/>
    </location>
</feature>
<dbReference type="InParanoid" id="D8T871"/>
<dbReference type="PANTHER" id="PTHR47926">
    <property type="entry name" value="PENTATRICOPEPTIDE REPEAT-CONTAINING PROTEIN"/>
    <property type="match status" value="1"/>
</dbReference>
<gene>
    <name evidence="4" type="ORF">SELMODRAFT_134189</name>
</gene>
<dbReference type="InterPro" id="IPR046960">
    <property type="entry name" value="PPR_At4g14850-like_plant"/>
</dbReference>
<name>D8T871_SELML</name>
<dbReference type="PANTHER" id="PTHR47926:SF533">
    <property type="entry name" value="DYW DOMAIN-CONTAINING PROTEIN"/>
    <property type="match status" value="1"/>
</dbReference>
<dbReference type="GO" id="GO:0003723">
    <property type="term" value="F:RNA binding"/>
    <property type="evidence" value="ECO:0007669"/>
    <property type="project" value="InterPro"/>
</dbReference>
<feature type="repeat" description="PPR" evidence="2">
    <location>
        <begin position="7"/>
        <end position="41"/>
    </location>
</feature>